<sequence>MSSIEEYMLPCLNKSVFGVDCTGCGAQRATVLLANGEFSKAFEMYPAIYSLAFLLLFLVFNLFYKFKFDYNIKIGLIIFNAVIIAGAYIFKMIQFIN</sequence>
<proteinExistence type="predicted"/>
<dbReference type="AlphaFoldDB" id="A0A1H1R0U0"/>
<evidence type="ECO:0000256" key="1">
    <source>
        <dbReference type="SAM" id="Phobius"/>
    </source>
</evidence>
<dbReference type="STRING" id="1250231.SAMN04488552_2712"/>
<accession>A0A1H1R0U0</accession>
<organism evidence="2 3">
    <name type="scientific">Christiangramia echinicola</name>
    <dbReference type="NCBI Taxonomy" id="279359"/>
    <lineage>
        <taxon>Bacteria</taxon>
        <taxon>Pseudomonadati</taxon>
        <taxon>Bacteroidota</taxon>
        <taxon>Flavobacteriia</taxon>
        <taxon>Flavobacteriales</taxon>
        <taxon>Flavobacteriaceae</taxon>
        <taxon>Christiangramia</taxon>
    </lineage>
</organism>
<dbReference type="Proteomes" id="UP000198858">
    <property type="component" value="Chromosome I"/>
</dbReference>
<dbReference type="RefSeq" id="WP_084519490.1">
    <property type="nucleotide sequence ID" value="NZ_LT629745.1"/>
</dbReference>
<reference evidence="2 3" key="1">
    <citation type="submission" date="2016-10" db="EMBL/GenBank/DDBJ databases">
        <authorList>
            <person name="Varghese N."/>
            <person name="Submissions S."/>
        </authorList>
    </citation>
    <scope>NUCLEOTIDE SEQUENCE [LARGE SCALE GENOMIC DNA]</scope>
    <source>
        <strain evidence="2 3">Mar_2010_102</strain>
    </source>
</reference>
<evidence type="ECO:0000313" key="3">
    <source>
        <dbReference type="Proteomes" id="UP000198858"/>
    </source>
</evidence>
<feature type="transmembrane region" description="Helical" evidence="1">
    <location>
        <begin position="76"/>
        <end position="96"/>
    </location>
</feature>
<evidence type="ECO:0000313" key="2">
    <source>
        <dbReference type="EMBL" id="SDS29216.1"/>
    </source>
</evidence>
<dbReference type="InterPro" id="IPR021215">
    <property type="entry name" value="DUF2752"/>
</dbReference>
<keyword evidence="1" id="KW-1133">Transmembrane helix</keyword>
<name>A0A1H1R0U0_9FLAO</name>
<keyword evidence="3" id="KW-1185">Reference proteome</keyword>
<dbReference type="EMBL" id="LT629745">
    <property type="protein sequence ID" value="SDS29216.1"/>
    <property type="molecule type" value="Genomic_DNA"/>
</dbReference>
<evidence type="ECO:0008006" key="4">
    <source>
        <dbReference type="Google" id="ProtNLM"/>
    </source>
</evidence>
<dbReference type="Pfam" id="PF10825">
    <property type="entry name" value="DUF2752"/>
    <property type="match status" value="1"/>
</dbReference>
<keyword evidence="1" id="KW-0812">Transmembrane</keyword>
<feature type="transmembrane region" description="Helical" evidence="1">
    <location>
        <begin position="47"/>
        <end position="64"/>
    </location>
</feature>
<protein>
    <recommendedName>
        <fullName evidence="4">DUF2752 domain-containing protein</fullName>
    </recommendedName>
</protein>
<keyword evidence="1" id="KW-0472">Membrane</keyword>
<gene>
    <name evidence="2" type="ORF">SAMN04488552_2712</name>
</gene>